<dbReference type="Proteomes" id="UP000039046">
    <property type="component" value="Unassembled WGS sequence"/>
</dbReference>
<dbReference type="InterPro" id="IPR035979">
    <property type="entry name" value="RBD_domain_sf"/>
</dbReference>
<keyword evidence="6" id="KW-0539">Nucleus</keyword>
<comment type="subcellular location">
    <subcellularLocation>
        <location evidence="1">Nucleus</location>
    </subcellularLocation>
</comment>
<dbReference type="GO" id="GO:0006397">
    <property type="term" value="P:mRNA processing"/>
    <property type="evidence" value="ECO:0007669"/>
    <property type="project" value="UniProtKB-KW"/>
</dbReference>
<dbReference type="SUPFAM" id="SSF48452">
    <property type="entry name" value="TPR-like"/>
    <property type="match status" value="1"/>
</dbReference>
<evidence type="ECO:0000313" key="13">
    <source>
        <dbReference type="Proteomes" id="UP000039046"/>
    </source>
</evidence>
<sequence length="1033" mass="115788">MSEPVGESNLVAYLEEAARTAGDLEQRIHVFESYNNATNSEPNSLQLWLARCNYFWSLWQNSNSDAASDWAEDERSIGQELFTLEAALQLWQQGYQAVEYRISDSHELWNRWIDLELELLRKQHTSDDIDRIATLFKERLATPHLAWDETSQRFSSFLSEFNSSAWESGMQEATSAAQPAKKMLEARDKYETILQKSYRDGDLELQKSTMLEYLDWEVLQCRINRSDSALPFLLAEGLFARALGGIFANDEAVWYDYCVLKSSATRDGSDELLEAASDAIERALAHCPWSGRLWRRHIQLLEETTTDISAIIAAKDSAKLKIDIEQHGMEELMQVYECVFGSLKRHHSVNPTATEDIHTTFIECLREVQQIGKKYAGKAYQGDPKFRLERIFAEFLSESAGAPDMAREQWQTLARKRLYSDNHDFWLQYYKWEMQVYLSDSQTQGKSPTEATNVLKSAAKQKMLDWPEKILELYAQHSNDYETPAIARTILDDIYRAERGVRKRREREEQEKAAEYAAYYGTQTAQATTDDATAPAVSLSNQKRKHADHDVAEQDASVAKRQKKTDGTLQACTTGSEETKRDRENSTVVVTNLPADVTQTKVRQYFKEYGHIKNITGMVRESDGSSTTALIEFNTPAEAESALLRDMKYFGQSQIRVGSGHDLTVYVANYPPAANDEYMHRLFNDCGEILSIRWPSLKVNSHRRFCYISFRDRKASAKAVQKDGLLLDEKFKLLAKYSDPGQKKNREGALSEGREIHISNLDSGITEESLKDIFSKYGKVLRVNLPRNMSGKTKGFAFMDFETKDQAETAIAQLHNTKIRNQIVQVQLSKDSKVKHTSTTTSIANAVVSGEGQTAATDSAEISGPSAQDVLARTVVVLGFPDTVNDARIRAVVEPMGEIVRLVLIPGNGGAKIEFIDASTAGKAALQLDNMDFEGYSLRIGSVKDLHQAKAENRETAKQKPVAFAGGLMPSQASRNRPPLRGGKRRGGLAAGPRIATAAKTGTVDKANPAEGAKSNADFKALFLASKEKANGE</sequence>
<dbReference type="AlphaFoldDB" id="A0A0A1TM84"/>
<keyword evidence="5" id="KW-0508">mRNA splicing</keyword>
<dbReference type="InterPro" id="IPR000504">
    <property type="entry name" value="RRM_dom"/>
</dbReference>
<dbReference type="FunFam" id="3.30.70.330:FF:000365">
    <property type="entry name" value="U4/U6 snRNA-associated-splicing factor PRP24"/>
    <property type="match status" value="1"/>
</dbReference>
<feature type="region of interest" description="Disordered" evidence="10">
    <location>
        <begin position="527"/>
        <end position="586"/>
    </location>
</feature>
<feature type="domain" description="RRM" evidence="11">
    <location>
        <begin position="754"/>
        <end position="831"/>
    </location>
</feature>
<reference evidence="12 13" key="1">
    <citation type="journal article" date="2015" name="Genome Announc.">
        <title>Draft Genome Sequence and Gene Annotation of the Entomopathogenic Fungus Verticillium hemipterigenum.</title>
        <authorList>
            <person name="Horn F."/>
            <person name="Habel A."/>
            <person name="Scharf D.H."/>
            <person name="Dworschak J."/>
            <person name="Brakhage A.A."/>
            <person name="Guthke R."/>
            <person name="Hertweck C."/>
            <person name="Linde J."/>
        </authorList>
    </citation>
    <scope>NUCLEOTIDE SEQUENCE [LARGE SCALE GENOMIC DNA]</scope>
</reference>
<evidence type="ECO:0000256" key="6">
    <source>
        <dbReference type="ARBA" id="ARBA00023242"/>
    </source>
</evidence>
<comment type="function">
    <text evidence="7">Functions as a recycling factor of the spliceosome, a machinery that forms on each precursor-messenger RNA (pre-mRNA) and catalyzes the removal of introns. Chaperones the re-annealing of U4 and U6 snRNAs (small nuclear RNAs) released from previous rounds of splicing, an initial step in reforming the U4/U6-U5 tri-snRNP (small nuclear ribonucleoprotein) that can reassemble into another spliceosome complex; this step involves binding U6 and facilitating the unwinding of the U6 internal stem loop, followed by base-pairing of U6 to U4.</text>
</comment>
<dbReference type="SMART" id="SM00386">
    <property type="entry name" value="HAT"/>
    <property type="match status" value="5"/>
</dbReference>
<dbReference type="PROSITE" id="PS50102">
    <property type="entry name" value="RRM"/>
    <property type="match status" value="4"/>
</dbReference>
<dbReference type="HOGENOM" id="CLU_003925_2_0_1"/>
<keyword evidence="2" id="KW-0507">mRNA processing</keyword>
<feature type="region of interest" description="Disordered" evidence="10">
    <location>
        <begin position="951"/>
        <end position="1012"/>
    </location>
</feature>
<protein>
    <recommendedName>
        <fullName evidence="8">U4/U6 snRNA-associated-splicing factor PRP24</fullName>
    </recommendedName>
</protein>
<keyword evidence="3" id="KW-0677">Repeat</keyword>
<dbReference type="Pfam" id="PF16842">
    <property type="entry name" value="RRM_occluded"/>
    <property type="match status" value="1"/>
</dbReference>
<dbReference type="PANTHER" id="PTHR10352">
    <property type="entry name" value="EUKARYOTIC TRANSLATION INITIATION FACTOR 3 SUBUNIT G"/>
    <property type="match status" value="1"/>
</dbReference>
<dbReference type="GO" id="GO:0003723">
    <property type="term" value="F:RNA binding"/>
    <property type="evidence" value="ECO:0007669"/>
    <property type="project" value="UniProtKB-UniRule"/>
</dbReference>
<feature type="domain" description="RRM" evidence="11">
    <location>
        <begin position="873"/>
        <end position="945"/>
    </location>
</feature>
<dbReference type="EMBL" id="CDHN01000004">
    <property type="protein sequence ID" value="CEJ92220.1"/>
    <property type="molecule type" value="Genomic_DNA"/>
</dbReference>
<dbReference type="Pfam" id="PF00076">
    <property type="entry name" value="RRM_1"/>
    <property type="match status" value="3"/>
</dbReference>
<evidence type="ECO:0000256" key="4">
    <source>
        <dbReference type="ARBA" id="ARBA00022884"/>
    </source>
</evidence>
<dbReference type="SUPFAM" id="SSF54928">
    <property type="entry name" value="RNA-binding domain, RBD"/>
    <property type="match status" value="3"/>
</dbReference>
<dbReference type="Gene3D" id="3.30.70.330">
    <property type="match status" value="4"/>
</dbReference>
<dbReference type="InterPro" id="IPR011990">
    <property type="entry name" value="TPR-like_helical_dom_sf"/>
</dbReference>
<feature type="compositionally biased region" description="Low complexity" evidence="10">
    <location>
        <begin position="527"/>
        <end position="536"/>
    </location>
</feature>
<dbReference type="InterPro" id="IPR003107">
    <property type="entry name" value="HAT"/>
</dbReference>
<feature type="domain" description="RRM" evidence="11">
    <location>
        <begin position="586"/>
        <end position="670"/>
    </location>
</feature>
<evidence type="ECO:0000256" key="5">
    <source>
        <dbReference type="ARBA" id="ARBA00023187"/>
    </source>
</evidence>
<evidence type="ECO:0000256" key="9">
    <source>
        <dbReference type="PROSITE-ProRule" id="PRU00176"/>
    </source>
</evidence>
<name>A0A0A1TM84_9HYPO</name>
<dbReference type="InterPro" id="IPR034397">
    <property type="entry name" value="Prp24_RRM1"/>
</dbReference>
<proteinExistence type="predicted"/>
<feature type="domain" description="RRM" evidence="11">
    <location>
        <begin position="663"/>
        <end position="740"/>
    </location>
</feature>
<evidence type="ECO:0000256" key="1">
    <source>
        <dbReference type="ARBA" id="ARBA00004123"/>
    </source>
</evidence>
<evidence type="ECO:0000259" key="11">
    <source>
        <dbReference type="PROSITE" id="PS50102"/>
    </source>
</evidence>
<evidence type="ECO:0000256" key="7">
    <source>
        <dbReference type="ARBA" id="ARBA00093374"/>
    </source>
</evidence>
<evidence type="ECO:0000256" key="8">
    <source>
        <dbReference type="ARBA" id="ARBA00093627"/>
    </source>
</evidence>
<dbReference type="STRING" id="1531966.A0A0A1TM84"/>
<dbReference type="GO" id="GO:0008380">
    <property type="term" value="P:RNA splicing"/>
    <property type="evidence" value="ECO:0007669"/>
    <property type="project" value="UniProtKB-KW"/>
</dbReference>
<dbReference type="CDD" id="cd00590">
    <property type="entry name" value="RRM_SF"/>
    <property type="match status" value="1"/>
</dbReference>
<dbReference type="CDD" id="cd12296">
    <property type="entry name" value="RRM1_Prp24"/>
    <property type="match status" value="1"/>
</dbReference>
<dbReference type="InterPro" id="IPR031766">
    <property type="entry name" value="RRM_occluded"/>
</dbReference>
<keyword evidence="4 9" id="KW-0694">RNA-binding</keyword>
<gene>
    <name evidence="12" type="ORF">VHEMI07881</name>
</gene>
<feature type="compositionally biased region" description="Polar residues" evidence="10">
    <location>
        <begin position="567"/>
        <end position="576"/>
    </location>
</feature>
<dbReference type="OrthoDB" id="360390at2759"/>
<dbReference type="GO" id="GO:0005688">
    <property type="term" value="C:U6 snRNP"/>
    <property type="evidence" value="ECO:0007669"/>
    <property type="project" value="UniProtKB-ARBA"/>
</dbReference>
<evidence type="ECO:0000256" key="3">
    <source>
        <dbReference type="ARBA" id="ARBA00022737"/>
    </source>
</evidence>
<evidence type="ECO:0000256" key="10">
    <source>
        <dbReference type="SAM" id="MobiDB-lite"/>
    </source>
</evidence>
<dbReference type="Gene3D" id="1.25.40.10">
    <property type="entry name" value="Tetratricopeptide repeat domain"/>
    <property type="match status" value="1"/>
</dbReference>
<dbReference type="InterPro" id="IPR012677">
    <property type="entry name" value="Nucleotide-bd_a/b_plait_sf"/>
</dbReference>
<evidence type="ECO:0000256" key="2">
    <source>
        <dbReference type="ARBA" id="ARBA00022664"/>
    </source>
</evidence>
<keyword evidence="13" id="KW-1185">Reference proteome</keyword>
<organism evidence="12 13">
    <name type="scientific">[Torrubiella] hemipterigena</name>
    <dbReference type="NCBI Taxonomy" id="1531966"/>
    <lineage>
        <taxon>Eukaryota</taxon>
        <taxon>Fungi</taxon>
        <taxon>Dikarya</taxon>
        <taxon>Ascomycota</taxon>
        <taxon>Pezizomycotina</taxon>
        <taxon>Sordariomycetes</taxon>
        <taxon>Hypocreomycetidae</taxon>
        <taxon>Hypocreales</taxon>
        <taxon>Clavicipitaceae</taxon>
        <taxon>Clavicipitaceae incertae sedis</taxon>
        <taxon>'Torrubiella' clade</taxon>
    </lineage>
</organism>
<accession>A0A0A1TM84</accession>
<dbReference type="SMART" id="SM00360">
    <property type="entry name" value="RRM"/>
    <property type="match status" value="4"/>
</dbReference>
<evidence type="ECO:0000313" key="12">
    <source>
        <dbReference type="EMBL" id="CEJ92220.1"/>
    </source>
</evidence>